<dbReference type="GO" id="GO:0016740">
    <property type="term" value="F:transferase activity"/>
    <property type="evidence" value="ECO:0007669"/>
    <property type="project" value="UniProtKB-KW"/>
</dbReference>
<dbReference type="Gene3D" id="3.90.550.10">
    <property type="entry name" value="Spore Coat Polysaccharide Biosynthesis Protein SpsA, Chain A"/>
    <property type="match status" value="1"/>
</dbReference>
<keyword evidence="2" id="KW-1185">Reference proteome</keyword>
<protein>
    <submittedName>
        <fullName evidence="1">TIGR04282 family arsenosugar biosynthesis glycosyltransferase</fullName>
    </submittedName>
</protein>
<name>A0A7W2TU80_9GAMM</name>
<accession>A0A7W2TU80</accession>
<dbReference type="Proteomes" id="UP000539350">
    <property type="component" value="Unassembled WGS sequence"/>
</dbReference>
<dbReference type="Pfam" id="PF09837">
    <property type="entry name" value="DUF2064"/>
    <property type="match status" value="1"/>
</dbReference>
<dbReference type="PANTHER" id="PTHR36529">
    <property type="entry name" value="SLL1095 PROTEIN"/>
    <property type="match status" value="1"/>
</dbReference>
<evidence type="ECO:0000313" key="1">
    <source>
        <dbReference type="EMBL" id="MBA6412001.1"/>
    </source>
</evidence>
<comment type="caution">
    <text evidence="1">The sequence shown here is derived from an EMBL/GenBank/DDBJ whole genome shotgun (WGS) entry which is preliminary data.</text>
</comment>
<dbReference type="PANTHER" id="PTHR36529:SF1">
    <property type="entry name" value="GLYCOSYLTRANSFERASE"/>
    <property type="match status" value="1"/>
</dbReference>
<dbReference type="AlphaFoldDB" id="A0A7W2TU80"/>
<proteinExistence type="predicted"/>
<dbReference type="InterPro" id="IPR018641">
    <property type="entry name" value="Trfase_1_rSAM/seldom-assoc"/>
</dbReference>
<dbReference type="InterPro" id="IPR029044">
    <property type="entry name" value="Nucleotide-diphossugar_trans"/>
</dbReference>
<dbReference type="NCBIfam" id="TIGR04282">
    <property type="entry name" value="glyco_like_cofC"/>
    <property type="match status" value="1"/>
</dbReference>
<organism evidence="1 2">
    <name type="scientific">Sediminihaliea albiluteola</name>
    <dbReference type="NCBI Taxonomy" id="2758564"/>
    <lineage>
        <taxon>Bacteria</taxon>
        <taxon>Pseudomonadati</taxon>
        <taxon>Pseudomonadota</taxon>
        <taxon>Gammaproteobacteria</taxon>
        <taxon>Cellvibrionales</taxon>
        <taxon>Halieaceae</taxon>
        <taxon>Sediminihaliea</taxon>
    </lineage>
</organism>
<keyword evidence="1" id="KW-0808">Transferase</keyword>
<sequence>MTANSALKEVLILQFARSPQPGQVKTRMQPYLSPQQACDLHEALLEWTCRRVVGAGLAELELWVSGKLDAPVFERCLALGASALRTQQGSDLGQRMQHALADALGRAQKVILIGSDCPAIDRAYLEQAIELLNSKDCVLGPAYDGGYVLIGLTGFVPNCFTAVQWGSEQVYRQTVAHLQAGAVNWGALGSLADIDRPEDLPLWQALHSTAGG</sequence>
<dbReference type="RefSeq" id="WP_182168834.1">
    <property type="nucleotide sequence ID" value="NZ_JACFXU010000013.1"/>
</dbReference>
<dbReference type="SUPFAM" id="SSF53448">
    <property type="entry name" value="Nucleotide-diphospho-sugar transferases"/>
    <property type="match status" value="1"/>
</dbReference>
<evidence type="ECO:0000313" key="2">
    <source>
        <dbReference type="Proteomes" id="UP000539350"/>
    </source>
</evidence>
<dbReference type="EMBL" id="JACFXU010000013">
    <property type="protein sequence ID" value="MBA6412001.1"/>
    <property type="molecule type" value="Genomic_DNA"/>
</dbReference>
<gene>
    <name evidence="1" type="ORF">H2508_02620</name>
</gene>
<reference evidence="1 2" key="1">
    <citation type="submission" date="2020-07" db="EMBL/GenBank/DDBJ databases">
        <title>Halieaceae bacterium, F7430, whole genome shotgun sequencing project.</title>
        <authorList>
            <person name="Jiang S."/>
            <person name="Liu Z.W."/>
            <person name="Du Z.J."/>
        </authorList>
    </citation>
    <scope>NUCLEOTIDE SEQUENCE [LARGE SCALE GENOMIC DNA]</scope>
    <source>
        <strain evidence="1 2">F7430</strain>
    </source>
</reference>